<gene>
    <name evidence="1" type="ORF">GCM10011492_17250</name>
</gene>
<evidence type="ECO:0000313" key="2">
    <source>
        <dbReference type="Proteomes" id="UP000636793"/>
    </source>
</evidence>
<name>A0A916T3T8_9MICO</name>
<comment type="caution">
    <text evidence="1">The sequence shown here is derived from an EMBL/GenBank/DDBJ whole genome shotgun (WGS) entry which is preliminary data.</text>
</comment>
<reference evidence="1" key="1">
    <citation type="journal article" date="2014" name="Int. J. Syst. Evol. Microbiol.">
        <title>Complete genome sequence of Corynebacterium casei LMG S-19264T (=DSM 44701T), isolated from a smear-ripened cheese.</title>
        <authorList>
            <consortium name="US DOE Joint Genome Institute (JGI-PGF)"/>
            <person name="Walter F."/>
            <person name="Albersmeier A."/>
            <person name="Kalinowski J."/>
            <person name="Ruckert C."/>
        </authorList>
    </citation>
    <scope>NUCLEOTIDE SEQUENCE</scope>
    <source>
        <strain evidence="1">CGMCC 1.15085</strain>
    </source>
</reference>
<reference evidence="1" key="2">
    <citation type="submission" date="2020-09" db="EMBL/GenBank/DDBJ databases">
        <authorList>
            <person name="Sun Q."/>
            <person name="Zhou Y."/>
        </authorList>
    </citation>
    <scope>NUCLEOTIDE SEQUENCE</scope>
    <source>
        <strain evidence="1">CGMCC 1.15085</strain>
    </source>
</reference>
<dbReference type="EMBL" id="BMHI01000003">
    <property type="protein sequence ID" value="GGB27569.1"/>
    <property type="molecule type" value="Genomic_DNA"/>
</dbReference>
<sequence length="263" mass="28122">MDQQTLDRLVAELASADPTARDDGAYSGLASAVTERQLSGEQRQWLGDRMLERLDHSESYARSFAPLVFALLASTWSAEDDDWPVGWTDALLAWWPAETDLRGYAEPVGWIHAVAHGADALGEIGAAGLAPAGRLLGTIAERVTAATDFVWRDQEDDRVAAAVVAILLGDGSADLDDLLEPVATMFATGEHGPVPPPATNSMHTLRSLYVALGNAVIHPKAGEPAVISRAVEFQHDIARTLQVTTPWLFSAPPAGSVRQSPAR</sequence>
<keyword evidence="2" id="KW-1185">Reference proteome</keyword>
<dbReference type="Pfam" id="PF10978">
    <property type="entry name" value="DUF2785"/>
    <property type="match status" value="1"/>
</dbReference>
<dbReference type="AlphaFoldDB" id="A0A916T3T8"/>
<dbReference type="Proteomes" id="UP000636793">
    <property type="component" value="Unassembled WGS sequence"/>
</dbReference>
<organism evidence="1 2">
    <name type="scientific">Flexivirga endophytica</name>
    <dbReference type="NCBI Taxonomy" id="1849103"/>
    <lineage>
        <taxon>Bacteria</taxon>
        <taxon>Bacillati</taxon>
        <taxon>Actinomycetota</taxon>
        <taxon>Actinomycetes</taxon>
        <taxon>Micrococcales</taxon>
        <taxon>Dermacoccaceae</taxon>
        <taxon>Flexivirga</taxon>
    </lineage>
</organism>
<protein>
    <recommendedName>
        <fullName evidence="3">DUF2785 domain-containing protein</fullName>
    </recommendedName>
</protein>
<dbReference type="InterPro" id="IPR021247">
    <property type="entry name" value="DUF2785"/>
</dbReference>
<evidence type="ECO:0008006" key="3">
    <source>
        <dbReference type="Google" id="ProtNLM"/>
    </source>
</evidence>
<accession>A0A916T3T8</accession>
<proteinExistence type="predicted"/>
<dbReference type="RefSeq" id="WP_188836623.1">
    <property type="nucleotide sequence ID" value="NZ_BMHI01000003.1"/>
</dbReference>
<evidence type="ECO:0000313" key="1">
    <source>
        <dbReference type="EMBL" id="GGB27569.1"/>
    </source>
</evidence>